<dbReference type="InterPro" id="IPR035906">
    <property type="entry name" value="MetI-like_sf"/>
</dbReference>
<feature type="transmembrane region" description="Helical" evidence="7">
    <location>
        <begin position="70"/>
        <end position="95"/>
    </location>
</feature>
<feature type="domain" description="ABC transmembrane type-1" evidence="8">
    <location>
        <begin position="72"/>
        <end position="261"/>
    </location>
</feature>
<sequence length="275" mass="29978">MKMPVLTRIAVSFLVLIAFCAVFANFLAPLDPLHTNLLARLKPPVFAGGTWANWLGTDELGRDTFSRLLYALRTSLLIAAIGTAIGAIIGTTLGFTAAHFRGATEQIIMAAVDFQAAVPFIILVMFVLAVLGNSMVVFLVLIGFAGWEVYTRLARGLVLSARQRNYVMALEGLEMSWPTIYARHVLPNIASAIIVQLTLNFPATILLETGLSFLGLGVQPPDTSLGLMLGEGRNYLLQAWWLSVLPGLAIFFTTLSMSILGDWLRDRLDPLSQAR</sequence>
<evidence type="ECO:0000256" key="5">
    <source>
        <dbReference type="ARBA" id="ARBA00022989"/>
    </source>
</evidence>
<dbReference type="GO" id="GO:0005886">
    <property type="term" value="C:plasma membrane"/>
    <property type="evidence" value="ECO:0007669"/>
    <property type="project" value="UniProtKB-SubCell"/>
</dbReference>
<dbReference type="CDD" id="cd06261">
    <property type="entry name" value="TM_PBP2"/>
    <property type="match status" value="1"/>
</dbReference>
<feature type="transmembrane region" description="Helical" evidence="7">
    <location>
        <begin position="238"/>
        <end position="260"/>
    </location>
</feature>
<feature type="transmembrane region" description="Helical" evidence="7">
    <location>
        <begin position="107"/>
        <end position="129"/>
    </location>
</feature>
<keyword evidence="4 7" id="KW-0812">Transmembrane</keyword>
<gene>
    <name evidence="9" type="ORF">IC608_10840</name>
</gene>
<dbReference type="EMBL" id="JACYFU010000002">
    <property type="protein sequence ID" value="MBD8065970.1"/>
    <property type="molecule type" value="Genomic_DNA"/>
</dbReference>
<comment type="similarity">
    <text evidence="7">Belongs to the binding-protein-dependent transport system permease family.</text>
</comment>
<proteinExistence type="inferred from homology"/>
<evidence type="ECO:0000259" key="8">
    <source>
        <dbReference type="PROSITE" id="PS50928"/>
    </source>
</evidence>
<dbReference type="PANTHER" id="PTHR43386">
    <property type="entry name" value="OLIGOPEPTIDE TRANSPORT SYSTEM PERMEASE PROTEIN APPC"/>
    <property type="match status" value="1"/>
</dbReference>
<dbReference type="PROSITE" id="PS50928">
    <property type="entry name" value="ABC_TM1"/>
    <property type="match status" value="1"/>
</dbReference>
<dbReference type="InterPro" id="IPR050366">
    <property type="entry name" value="BP-dependent_transpt_permease"/>
</dbReference>
<evidence type="ECO:0000256" key="4">
    <source>
        <dbReference type="ARBA" id="ARBA00022692"/>
    </source>
</evidence>
<keyword evidence="10" id="KW-1185">Reference proteome</keyword>
<evidence type="ECO:0000256" key="2">
    <source>
        <dbReference type="ARBA" id="ARBA00022448"/>
    </source>
</evidence>
<evidence type="ECO:0000256" key="7">
    <source>
        <dbReference type="RuleBase" id="RU363032"/>
    </source>
</evidence>
<dbReference type="AlphaFoldDB" id="A0A927IQT2"/>
<comment type="caution">
    <text evidence="9">The sequence shown here is derived from an EMBL/GenBank/DDBJ whole genome shotgun (WGS) entry which is preliminary data.</text>
</comment>
<comment type="subcellular location">
    <subcellularLocation>
        <location evidence="1 7">Cell membrane</location>
        <topology evidence="1 7">Multi-pass membrane protein</topology>
    </subcellularLocation>
</comment>
<dbReference type="InterPro" id="IPR000515">
    <property type="entry name" value="MetI-like"/>
</dbReference>
<keyword evidence="3" id="KW-1003">Cell membrane</keyword>
<reference evidence="9" key="1">
    <citation type="submission" date="2020-09" db="EMBL/GenBank/DDBJ databases">
        <title>Genome seq and assembly of Devosia sp.</title>
        <authorList>
            <person name="Chhetri G."/>
        </authorList>
    </citation>
    <scope>NUCLEOTIDE SEQUENCE</scope>
    <source>
        <strain evidence="9">PTR5</strain>
    </source>
</reference>
<dbReference type="Proteomes" id="UP000654108">
    <property type="component" value="Unassembled WGS sequence"/>
</dbReference>
<evidence type="ECO:0000256" key="1">
    <source>
        <dbReference type="ARBA" id="ARBA00004651"/>
    </source>
</evidence>
<dbReference type="RefSeq" id="WP_191775222.1">
    <property type="nucleotide sequence ID" value="NZ_JACYFU010000002.1"/>
</dbReference>
<keyword evidence="2 7" id="KW-0813">Transport</keyword>
<keyword evidence="6 7" id="KW-0472">Membrane</keyword>
<name>A0A927IQT2_9HYPH</name>
<evidence type="ECO:0000313" key="9">
    <source>
        <dbReference type="EMBL" id="MBD8065970.1"/>
    </source>
</evidence>
<feature type="transmembrane region" description="Helical" evidence="7">
    <location>
        <begin position="135"/>
        <end position="154"/>
    </location>
</feature>
<dbReference type="SUPFAM" id="SSF161098">
    <property type="entry name" value="MetI-like"/>
    <property type="match status" value="1"/>
</dbReference>
<dbReference type="Gene3D" id="1.10.3720.10">
    <property type="entry name" value="MetI-like"/>
    <property type="match status" value="1"/>
</dbReference>
<evidence type="ECO:0000256" key="6">
    <source>
        <dbReference type="ARBA" id="ARBA00023136"/>
    </source>
</evidence>
<feature type="transmembrane region" description="Helical" evidence="7">
    <location>
        <begin position="193"/>
        <end position="218"/>
    </location>
</feature>
<evidence type="ECO:0000313" key="10">
    <source>
        <dbReference type="Proteomes" id="UP000654108"/>
    </source>
</evidence>
<dbReference type="Pfam" id="PF00528">
    <property type="entry name" value="BPD_transp_1"/>
    <property type="match status" value="1"/>
</dbReference>
<evidence type="ECO:0000256" key="3">
    <source>
        <dbReference type="ARBA" id="ARBA00022475"/>
    </source>
</evidence>
<dbReference type="GO" id="GO:0055085">
    <property type="term" value="P:transmembrane transport"/>
    <property type="evidence" value="ECO:0007669"/>
    <property type="project" value="InterPro"/>
</dbReference>
<organism evidence="9 10">
    <name type="scientific">Devosia oryzisoli</name>
    <dbReference type="NCBI Taxonomy" id="2774138"/>
    <lineage>
        <taxon>Bacteria</taxon>
        <taxon>Pseudomonadati</taxon>
        <taxon>Pseudomonadota</taxon>
        <taxon>Alphaproteobacteria</taxon>
        <taxon>Hyphomicrobiales</taxon>
        <taxon>Devosiaceae</taxon>
        <taxon>Devosia</taxon>
    </lineage>
</organism>
<dbReference type="PANTHER" id="PTHR43386:SF25">
    <property type="entry name" value="PEPTIDE ABC TRANSPORTER PERMEASE PROTEIN"/>
    <property type="match status" value="1"/>
</dbReference>
<keyword evidence="5 7" id="KW-1133">Transmembrane helix</keyword>
<accession>A0A927IQT2</accession>
<protein>
    <submittedName>
        <fullName evidence="9">ABC transporter permease</fullName>
    </submittedName>
</protein>